<dbReference type="AlphaFoldDB" id="A0A0E9TJB3"/>
<organism evidence="1">
    <name type="scientific">Anguilla anguilla</name>
    <name type="common">European freshwater eel</name>
    <name type="synonym">Muraena anguilla</name>
    <dbReference type="NCBI Taxonomy" id="7936"/>
    <lineage>
        <taxon>Eukaryota</taxon>
        <taxon>Metazoa</taxon>
        <taxon>Chordata</taxon>
        <taxon>Craniata</taxon>
        <taxon>Vertebrata</taxon>
        <taxon>Euteleostomi</taxon>
        <taxon>Actinopterygii</taxon>
        <taxon>Neopterygii</taxon>
        <taxon>Teleostei</taxon>
        <taxon>Anguilliformes</taxon>
        <taxon>Anguillidae</taxon>
        <taxon>Anguilla</taxon>
    </lineage>
</organism>
<protein>
    <submittedName>
        <fullName evidence="1">Uncharacterized protein</fullName>
    </submittedName>
</protein>
<reference evidence="1" key="2">
    <citation type="journal article" date="2015" name="Fish Shellfish Immunol.">
        <title>Early steps in the European eel (Anguilla anguilla)-Vibrio vulnificus interaction in the gills: Role of the RtxA13 toxin.</title>
        <authorList>
            <person name="Callol A."/>
            <person name="Pajuelo D."/>
            <person name="Ebbesson L."/>
            <person name="Teles M."/>
            <person name="MacKenzie S."/>
            <person name="Amaro C."/>
        </authorList>
    </citation>
    <scope>NUCLEOTIDE SEQUENCE</scope>
</reference>
<dbReference type="EMBL" id="GBXM01055592">
    <property type="protein sequence ID" value="JAH52985.1"/>
    <property type="molecule type" value="Transcribed_RNA"/>
</dbReference>
<accession>A0A0E9TJB3</accession>
<name>A0A0E9TJB3_ANGAN</name>
<sequence>MEYRIIRCIFCVIMFWRFKA</sequence>
<proteinExistence type="predicted"/>
<evidence type="ECO:0000313" key="1">
    <source>
        <dbReference type="EMBL" id="JAH52985.1"/>
    </source>
</evidence>
<reference evidence="1" key="1">
    <citation type="submission" date="2014-11" db="EMBL/GenBank/DDBJ databases">
        <authorList>
            <person name="Amaro Gonzalez C."/>
        </authorList>
    </citation>
    <scope>NUCLEOTIDE SEQUENCE</scope>
</reference>